<name>A0A4V5ZQ77_9GAMM</name>
<evidence type="ECO:0000259" key="2">
    <source>
        <dbReference type="Pfam" id="PF03795"/>
    </source>
</evidence>
<sequence>MKYLCLIYFDEKRLETLSAEAGQACIRDSEAFERALQEDGRLIASHPLQPVAMATTLRHREGRVSATDGPFAETKEQLGGFVLIEAQDLDDALRIASDIPAGRLGCVEVRPVAEFC</sequence>
<dbReference type="RefSeq" id="WP_137266813.1">
    <property type="nucleotide sequence ID" value="NZ_SZUA01000002.1"/>
</dbReference>
<protein>
    <submittedName>
        <fullName evidence="3">YciI family protein</fullName>
    </submittedName>
</protein>
<dbReference type="InterPro" id="IPR005545">
    <property type="entry name" value="YCII"/>
</dbReference>
<accession>A0A4V5ZQ77</accession>
<evidence type="ECO:0000313" key="3">
    <source>
        <dbReference type="EMBL" id="TKR30383.1"/>
    </source>
</evidence>
<dbReference type="PANTHER" id="PTHR35174:SF3">
    <property type="entry name" value="BLL7171 PROTEIN"/>
    <property type="match status" value="1"/>
</dbReference>
<gene>
    <name evidence="3" type="ORF">FCE95_09650</name>
</gene>
<comment type="caution">
    <text evidence="3">The sequence shown here is derived from an EMBL/GenBank/DDBJ whole genome shotgun (WGS) entry which is preliminary data.</text>
</comment>
<dbReference type="Pfam" id="PF03795">
    <property type="entry name" value="YCII"/>
    <property type="match status" value="1"/>
</dbReference>
<dbReference type="AlphaFoldDB" id="A0A4V5ZQ77"/>
<proteinExistence type="inferred from homology"/>
<comment type="similarity">
    <text evidence="1">Belongs to the YciI family.</text>
</comment>
<dbReference type="Proteomes" id="UP000308707">
    <property type="component" value="Unassembled WGS sequence"/>
</dbReference>
<dbReference type="OrthoDB" id="9807535at2"/>
<dbReference type="SUPFAM" id="SSF54909">
    <property type="entry name" value="Dimeric alpha+beta barrel"/>
    <property type="match status" value="1"/>
</dbReference>
<reference evidence="3 4" key="1">
    <citation type="submission" date="2019-04" db="EMBL/GenBank/DDBJ databases">
        <title>Reference strain of H23.</title>
        <authorList>
            <person name="Luo X."/>
        </authorList>
    </citation>
    <scope>NUCLEOTIDE SEQUENCE [LARGE SCALE GENOMIC DNA]</scope>
    <source>
        <strain evidence="3 4">H23</strain>
    </source>
</reference>
<dbReference type="EMBL" id="SZUA01000002">
    <property type="protein sequence ID" value="TKR30383.1"/>
    <property type="molecule type" value="Genomic_DNA"/>
</dbReference>
<organism evidence="3 4">
    <name type="scientific">Luteimonas gilva</name>
    <dbReference type="NCBI Taxonomy" id="2572684"/>
    <lineage>
        <taxon>Bacteria</taxon>
        <taxon>Pseudomonadati</taxon>
        <taxon>Pseudomonadota</taxon>
        <taxon>Gammaproteobacteria</taxon>
        <taxon>Lysobacterales</taxon>
        <taxon>Lysobacteraceae</taxon>
        <taxon>Luteimonas</taxon>
    </lineage>
</organism>
<keyword evidence="4" id="KW-1185">Reference proteome</keyword>
<evidence type="ECO:0000256" key="1">
    <source>
        <dbReference type="ARBA" id="ARBA00007689"/>
    </source>
</evidence>
<dbReference type="InterPro" id="IPR011008">
    <property type="entry name" value="Dimeric_a/b-barrel"/>
</dbReference>
<dbReference type="Gene3D" id="3.30.70.1060">
    <property type="entry name" value="Dimeric alpha+beta barrel"/>
    <property type="match status" value="1"/>
</dbReference>
<dbReference type="PANTHER" id="PTHR35174">
    <property type="entry name" value="BLL7171 PROTEIN-RELATED"/>
    <property type="match status" value="1"/>
</dbReference>
<evidence type="ECO:0000313" key="4">
    <source>
        <dbReference type="Proteomes" id="UP000308707"/>
    </source>
</evidence>
<feature type="domain" description="YCII-related" evidence="2">
    <location>
        <begin position="1"/>
        <end position="115"/>
    </location>
</feature>